<evidence type="ECO:0000313" key="2">
    <source>
        <dbReference type="EMBL" id="RPB04291.1"/>
    </source>
</evidence>
<evidence type="ECO:0000259" key="1">
    <source>
        <dbReference type="Pfam" id="PF12770"/>
    </source>
</evidence>
<dbReference type="InterPro" id="IPR011990">
    <property type="entry name" value="TPR-like_helical_dom_sf"/>
</dbReference>
<feature type="domain" description="CHAT" evidence="1">
    <location>
        <begin position="518"/>
        <end position="832"/>
    </location>
</feature>
<dbReference type="Proteomes" id="UP000276215">
    <property type="component" value="Unassembled WGS sequence"/>
</dbReference>
<dbReference type="InterPro" id="IPR024983">
    <property type="entry name" value="CHAT_dom"/>
</dbReference>
<dbReference type="PANTHER" id="PTHR10098:SF108">
    <property type="entry name" value="TETRATRICOPEPTIDE REPEAT PROTEIN 28"/>
    <property type="match status" value="1"/>
</dbReference>
<gene>
    <name evidence="2" type="ORF">L873DRAFT_1667734</name>
</gene>
<organism evidence="2 3">
    <name type="scientific">Choiromyces venosus 120613-1</name>
    <dbReference type="NCBI Taxonomy" id="1336337"/>
    <lineage>
        <taxon>Eukaryota</taxon>
        <taxon>Fungi</taxon>
        <taxon>Dikarya</taxon>
        <taxon>Ascomycota</taxon>
        <taxon>Pezizomycotina</taxon>
        <taxon>Pezizomycetes</taxon>
        <taxon>Pezizales</taxon>
        <taxon>Tuberaceae</taxon>
        <taxon>Choiromyces</taxon>
    </lineage>
</organism>
<dbReference type="Gene3D" id="1.25.40.10">
    <property type="entry name" value="Tetratricopeptide repeat domain"/>
    <property type="match status" value="2"/>
</dbReference>
<name>A0A3N4K771_9PEZI</name>
<evidence type="ECO:0000313" key="3">
    <source>
        <dbReference type="Proteomes" id="UP000276215"/>
    </source>
</evidence>
<dbReference type="EMBL" id="ML120359">
    <property type="protein sequence ID" value="RPB04291.1"/>
    <property type="molecule type" value="Genomic_DNA"/>
</dbReference>
<dbReference type="SUPFAM" id="SSF48452">
    <property type="entry name" value="TPR-like"/>
    <property type="match status" value="1"/>
</dbReference>
<protein>
    <recommendedName>
        <fullName evidence="1">CHAT domain-containing protein</fullName>
    </recommendedName>
</protein>
<accession>A0A3N4K771</accession>
<dbReference type="AlphaFoldDB" id="A0A3N4K771"/>
<keyword evidence="3" id="KW-1185">Reference proteome</keyword>
<dbReference type="Pfam" id="PF12770">
    <property type="entry name" value="CHAT"/>
    <property type="match status" value="1"/>
</dbReference>
<dbReference type="SUPFAM" id="SSF81901">
    <property type="entry name" value="HCP-like"/>
    <property type="match status" value="1"/>
</dbReference>
<dbReference type="PANTHER" id="PTHR10098">
    <property type="entry name" value="RAPSYN-RELATED"/>
    <property type="match status" value="1"/>
</dbReference>
<reference evidence="2 3" key="1">
    <citation type="journal article" date="2018" name="Nat. Ecol. Evol.">
        <title>Pezizomycetes genomes reveal the molecular basis of ectomycorrhizal truffle lifestyle.</title>
        <authorList>
            <person name="Murat C."/>
            <person name="Payen T."/>
            <person name="Noel B."/>
            <person name="Kuo A."/>
            <person name="Morin E."/>
            <person name="Chen J."/>
            <person name="Kohler A."/>
            <person name="Krizsan K."/>
            <person name="Balestrini R."/>
            <person name="Da Silva C."/>
            <person name="Montanini B."/>
            <person name="Hainaut M."/>
            <person name="Levati E."/>
            <person name="Barry K.W."/>
            <person name="Belfiori B."/>
            <person name="Cichocki N."/>
            <person name="Clum A."/>
            <person name="Dockter R.B."/>
            <person name="Fauchery L."/>
            <person name="Guy J."/>
            <person name="Iotti M."/>
            <person name="Le Tacon F."/>
            <person name="Lindquist E.A."/>
            <person name="Lipzen A."/>
            <person name="Malagnac F."/>
            <person name="Mello A."/>
            <person name="Molinier V."/>
            <person name="Miyauchi S."/>
            <person name="Poulain J."/>
            <person name="Riccioni C."/>
            <person name="Rubini A."/>
            <person name="Sitrit Y."/>
            <person name="Splivallo R."/>
            <person name="Traeger S."/>
            <person name="Wang M."/>
            <person name="Zifcakova L."/>
            <person name="Wipf D."/>
            <person name="Zambonelli A."/>
            <person name="Paolocci F."/>
            <person name="Nowrousian M."/>
            <person name="Ottonello S."/>
            <person name="Baldrian P."/>
            <person name="Spatafora J.W."/>
            <person name="Henrissat B."/>
            <person name="Nagy L.G."/>
            <person name="Aury J.M."/>
            <person name="Wincker P."/>
            <person name="Grigoriev I.V."/>
            <person name="Bonfante P."/>
            <person name="Martin F.M."/>
        </authorList>
    </citation>
    <scope>NUCLEOTIDE SEQUENCE [LARGE SCALE GENOMIC DNA]</scope>
    <source>
        <strain evidence="2 3">120613-1</strain>
    </source>
</reference>
<proteinExistence type="predicted"/>
<sequence length="833" mass="92030">MSASSGTTDRIVSLCNWSATLVERFERLGDLNALGLAIRISREVARATPANNPSHTNALINLSVMFVRRFERIGHLDDLEQAIKSGEAAVAATPPDNPRQADTRNNLSNIFSVRFKRLGDLGDLQQAIKLGEAALAATPRNHPRRAGTCNNLGNKYSERFKRLGDLDDLQQAIKYSKAAVASMAQNHPDRATAHNSLGNMLFEKMGDINDLHQAIKHGEDALEDTPQDHPNLSFRCNVLGIKLQSRCSGTDSLADLSECLRLYREAWNCHISPPKHRIEGARRAAELLYSAGNFEESSSILEDAVNLMPRVNLSALKRDDRQYILAELSGLAARASSIALRAGREAYHSLKLLELGRGIIMGFTIDSRSEVSDLRADHPLEFDQFNRLRVETGSPIEETESASDETSDQFRNRTIIRRRKAVDEMEEVLARIHTLPGYTGFLLPPPQDALIEMATNGPIVVFNSTSYRSDAIIVTTSTITSLELPKLSYKGTSDWMKKLASFGGGGVKRGQDNRKMKELLFWLWDAAVGPVFDELKRIGAVGSEDPGDTNLKRIWWIGVGKLSMAPFHAAGDHSRGSNRNTLSRAISSYIPTIKALSYARQARFQLFDEYDASSPMESSEKDENARKWNTRLLVPMPKTPGATSLPGVDKEVKYICDSTPRNTIKTTVLNKPIPAKVLDEVRHHNIVHFACHGVLGINPSDSHLVLLTQDGKNSDKLLVRDISKVNTENAQLAYLSACSSAKNSSIVLADEAIHLASGFQLAGFSHVLANLWETDDRASSEVARDFYDLLFKYEGKGDGHHQVSATFHKAVKKVRDARPNAVLTWAPFVHTGA</sequence>
<dbReference type="OrthoDB" id="9991317at2759"/>
<dbReference type="STRING" id="1336337.A0A3N4K771"/>